<dbReference type="Gene3D" id="3.40.50.300">
    <property type="entry name" value="P-loop containing nucleotide triphosphate hydrolases"/>
    <property type="match status" value="1"/>
</dbReference>
<keyword evidence="5" id="KW-0645">Protease</keyword>
<keyword evidence="2" id="KW-0547">Nucleotide-binding</keyword>
<dbReference type="NCBIfam" id="TIGR00368">
    <property type="entry name" value="YifB family Mg chelatase-like AAA ATPase"/>
    <property type="match status" value="1"/>
</dbReference>
<dbReference type="InterPro" id="IPR014721">
    <property type="entry name" value="Ribsml_uS5_D2-typ_fold_subgr"/>
</dbReference>
<evidence type="ECO:0000256" key="1">
    <source>
        <dbReference type="ARBA" id="ARBA00006354"/>
    </source>
</evidence>
<dbReference type="InterPro" id="IPR025158">
    <property type="entry name" value="Mg_chelat-rel_C"/>
</dbReference>
<dbReference type="AlphaFoldDB" id="A0A2J0LRP6"/>
<gene>
    <name evidence="5" type="ORF">COW11_02920</name>
</gene>
<proteinExistence type="inferred from homology"/>
<keyword evidence="5" id="KW-0378">Hydrolase</keyword>
<dbReference type="InterPro" id="IPR003593">
    <property type="entry name" value="AAA+_ATPase"/>
</dbReference>
<feature type="non-terminal residue" evidence="5">
    <location>
        <position position="499"/>
    </location>
</feature>
<dbReference type="PANTHER" id="PTHR32039:SF7">
    <property type="entry name" value="COMPETENCE PROTEIN COMM"/>
    <property type="match status" value="1"/>
</dbReference>
<dbReference type="InterPro" id="IPR027417">
    <property type="entry name" value="P-loop_NTPase"/>
</dbReference>
<evidence type="ECO:0000313" key="6">
    <source>
        <dbReference type="Proteomes" id="UP000231267"/>
    </source>
</evidence>
<dbReference type="GO" id="GO:0003677">
    <property type="term" value="F:DNA binding"/>
    <property type="evidence" value="ECO:0007669"/>
    <property type="project" value="InterPro"/>
</dbReference>
<name>A0A2J0LRP6_9BACT</name>
<feature type="domain" description="AAA+ ATPase" evidence="4">
    <location>
        <begin position="212"/>
        <end position="395"/>
    </location>
</feature>
<dbReference type="InterPro" id="IPR045006">
    <property type="entry name" value="CHLI-like"/>
</dbReference>
<protein>
    <submittedName>
        <fullName evidence="5">ATP-dependent protease</fullName>
    </submittedName>
</protein>
<sequence>MLAKIKSQVVIGLDAHYVDVEVDIAGGLPNFCIVGLPDVSVRESRDRVKAAIKNCGFSFPSRRVVVNLAPADIKKDGPSFDLPIALAVLTASGNLTQKEVEGKSFCGELSLDGEIRPVRGVLAMAAALSKNGIKELIVPYENAMEAAVVRDIKVYAVKTLQQLYQFLKGEIKVNKVNARLGRAPLNPDYVLDFSDVKGQAHVKRGLEIAASGSHNVLMIGPPGSGKTMLSRRMPTIMPDMHFDEALETTKVYSIAGLVKNSRHLHSVRPFRSPHHTISYAGLVGGGASPRPGEISLAHNGVLFMDELPEFRRDVLEVLRQPLEEGVVTITRAGGSCAYPARFIFIGAMNPCPCGFFTDPKRECNCTPRQIQRYISKVSGPLLDRIDIHLQVPAMKYDEISQKSLTNEASTDIKKRVIHARRIQKERYGSSYSGCNAHLSSRDIEKYCSIDSDGNNLLKSAVLNMGLTARAYHKILKVSRTIADLAGAEHISAAHISEAI</sequence>
<dbReference type="EMBL" id="PFGP01000066">
    <property type="protein sequence ID" value="PIW66517.1"/>
    <property type="molecule type" value="Genomic_DNA"/>
</dbReference>
<dbReference type="SUPFAM" id="SSF52540">
    <property type="entry name" value="P-loop containing nucleoside triphosphate hydrolases"/>
    <property type="match status" value="1"/>
</dbReference>
<dbReference type="SUPFAM" id="SSF54211">
    <property type="entry name" value="Ribosomal protein S5 domain 2-like"/>
    <property type="match status" value="1"/>
</dbReference>
<dbReference type="SMART" id="SM00382">
    <property type="entry name" value="AAA"/>
    <property type="match status" value="1"/>
</dbReference>
<evidence type="ECO:0000256" key="2">
    <source>
        <dbReference type="ARBA" id="ARBA00022741"/>
    </source>
</evidence>
<comment type="caution">
    <text evidence="5">The sequence shown here is derived from an EMBL/GenBank/DDBJ whole genome shotgun (WGS) entry which is preliminary data.</text>
</comment>
<dbReference type="PRINTS" id="PR01657">
    <property type="entry name" value="MCMFAMILY"/>
</dbReference>
<dbReference type="InterPro" id="IPR004482">
    <property type="entry name" value="Mg_chelat-rel"/>
</dbReference>
<dbReference type="Gene3D" id="3.30.230.10">
    <property type="match status" value="1"/>
</dbReference>
<dbReference type="Proteomes" id="UP000231267">
    <property type="component" value="Unassembled WGS sequence"/>
</dbReference>
<dbReference type="GO" id="GO:0005524">
    <property type="term" value="F:ATP binding"/>
    <property type="evidence" value="ECO:0007669"/>
    <property type="project" value="UniProtKB-KW"/>
</dbReference>
<accession>A0A2J0LRP6</accession>
<dbReference type="GO" id="GO:0008233">
    <property type="term" value="F:peptidase activity"/>
    <property type="evidence" value="ECO:0007669"/>
    <property type="project" value="UniProtKB-KW"/>
</dbReference>
<dbReference type="Pfam" id="PF13335">
    <property type="entry name" value="Mg_chelatase_C"/>
    <property type="match status" value="1"/>
</dbReference>
<organism evidence="5 6">
    <name type="scientific">Candidatus Taenaricola geysiri</name>
    <dbReference type="NCBI Taxonomy" id="1974752"/>
    <lineage>
        <taxon>Bacteria</taxon>
        <taxon>Pseudomonadati</taxon>
        <taxon>Candidatus Omnitrophota</taxon>
        <taxon>Candidatus Taenaricola</taxon>
    </lineage>
</organism>
<evidence type="ECO:0000256" key="3">
    <source>
        <dbReference type="ARBA" id="ARBA00022840"/>
    </source>
</evidence>
<dbReference type="PANTHER" id="PTHR32039">
    <property type="entry name" value="MAGNESIUM-CHELATASE SUBUNIT CHLI"/>
    <property type="match status" value="1"/>
</dbReference>
<evidence type="ECO:0000259" key="4">
    <source>
        <dbReference type="SMART" id="SM00382"/>
    </source>
</evidence>
<dbReference type="Pfam" id="PF13541">
    <property type="entry name" value="ChlI"/>
    <property type="match status" value="1"/>
</dbReference>
<dbReference type="InterPro" id="IPR001208">
    <property type="entry name" value="MCM_dom"/>
</dbReference>
<dbReference type="InterPro" id="IPR020568">
    <property type="entry name" value="Ribosomal_Su5_D2-typ_SF"/>
</dbReference>
<reference evidence="5 6" key="1">
    <citation type="submission" date="2017-09" db="EMBL/GenBank/DDBJ databases">
        <title>Depth-based differentiation of microbial function through sediment-hosted aquifers and enrichment of novel symbionts in the deep terrestrial subsurface.</title>
        <authorList>
            <person name="Probst A.J."/>
            <person name="Ladd B."/>
            <person name="Jarett J.K."/>
            <person name="Geller-Mcgrath D.E."/>
            <person name="Sieber C.M."/>
            <person name="Emerson J.B."/>
            <person name="Anantharaman K."/>
            <person name="Thomas B.C."/>
            <person name="Malmstrom R."/>
            <person name="Stieglmeier M."/>
            <person name="Klingl A."/>
            <person name="Woyke T."/>
            <person name="Ryan C.M."/>
            <person name="Banfield J.F."/>
        </authorList>
    </citation>
    <scope>NUCLEOTIDE SEQUENCE [LARGE SCALE GENOMIC DNA]</scope>
    <source>
        <strain evidence="5">CG12_big_fil_rev_8_21_14_0_65_43_15</strain>
    </source>
</reference>
<dbReference type="InterPro" id="IPR000523">
    <property type="entry name" value="Mg_chelatse_chII-like_cat_dom"/>
</dbReference>
<comment type="similarity">
    <text evidence="1">Belongs to the Mg-chelatase subunits D/I family. ComM subfamily.</text>
</comment>
<dbReference type="GO" id="GO:0006508">
    <property type="term" value="P:proteolysis"/>
    <property type="evidence" value="ECO:0007669"/>
    <property type="project" value="UniProtKB-KW"/>
</dbReference>
<keyword evidence="3" id="KW-0067">ATP-binding</keyword>
<dbReference type="Pfam" id="PF01078">
    <property type="entry name" value="Mg_chelatase"/>
    <property type="match status" value="1"/>
</dbReference>
<evidence type="ECO:0000313" key="5">
    <source>
        <dbReference type="EMBL" id="PIW66517.1"/>
    </source>
</evidence>